<keyword evidence="3" id="KW-1185">Reference proteome</keyword>
<evidence type="ECO:0000256" key="1">
    <source>
        <dbReference type="SAM" id="Coils"/>
    </source>
</evidence>
<reference evidence="2 3" key="1">
    <citation type="submission" date="2024-04" db="EMBL/GenBank/DDBJ databases">
        <title>Tritrichomonas musculus Genome.</title>
        <authorList>
            <person name="Alves-Ferreira E."/>
            <person name="Grigg M."/>
            <person name="Lorenzi H."/>
            <person name="Galac M."/>
        </authorList>
    </citation>
    <scope>NUCLEOTIDE SEQUENCE [LARGE SCALE GENOMIC DNA]</scope>
    <source>
        <strain evidence="2 3">EAF2021</strain>
    </source>
</reference>
<evidence type="ECO:0000313" key="3">
    <source>
        <dbReference type="Proteomes" id="UP001470230"/>
    </source>
</evidence>
<comment type="caution">
    <text evidence="2">The sequence shown here is derived from an EMBL/GenBank/DDBJ whole genome shotgun (WGS) entry which is preliminary data.</text>
</comment>
<feature type="coiled-coil region" evidence="1">
    <location>
        <begin position="117"/>
        <end position="187"/>
    </location>
</feature>
<keyword evidence="1" id="KW-0175">Coiled coil</keyword>
<proteinExistence type="predicted"/>
<gene>
    <name evidence="2" type="ORF">M9Y10_044849</name>
</gene>
<dbReference type="EMBL" id="JAPFFF010000009">
    <property type="protein sequence ID" value="KAK8882208.1"/>
    <property type="molecule type" value="Genomic_DNA"/>
</dbReference>
<sequence length="258" mass="30373">MNIEERALNLINNAMQRIQPSIKNSDALLILHQVSNEQNLLRKISNLIHLLVICNQKQLFLSNELFEIVKKKYPQAPSDPISLSKWLISFLNYQENEIQNFKNRLIQIELIIKKVSIKISNNSNNSLNDQIRILKQKIIALNDEKKLIAENNNSMINDLEIQLKEYKEKFNQNQMDQTEECKEIKKKMQFQIDSLNEKCLLMRNDLNYALKQKFEFENKNLELHDELKRKNAEILSLQAIIRDLNASNTIPSSVYKYS</sequence>
<dbReference type="Proteomes" id="UP001470230">
    <property type="component" value="Unassembled WGS sequence"/>
</dbReference>
<organism evidence="2 3">
    <name type="scientific">Tritrichomonas musculus</name>
    <dbReference type="NCBI Taxonomy" id="1915356"/>
    <lineage>
        <taxon>Eukaryota</taxon>
        <taxon>Metamonada</taxon>
        <taxon>Parabasalia</taxon>
        <taxon>Tritrichomonadida</taxon>
        <taxon>Tritrichomonadidae</taxon>
        <taxon>Tritrichomonas</taxon>
    </lineage>
</organism>
<protein>
    <submittedName>
        <fullName evidence="2">Uncharacterized protein</fullName>
    </submittedName>
</protein>
<evidence type="ECO:0000313" key="2">
    <source>
        <dbReference type="EMBL" id="KAK8882208.1"/>
    </source>
</evidence>
<accession>A0ABR2JU99</accession>
<name>A0ABR2JU99_9EUKA</name>